<accession>A0A8H7W2F9</accession>
<keyword evidence="3" id="KW-1185">Reference proteome</keyword>
<feature type="compositionally biased region" description="Basic and acidic residues" evidence="1">
    <location>
        <begin position="37"/>
        <end position="52"/>
    </location>
</feature>
<feature type="region of interest" description="Disordered" evidence="1">
    <location>
        <begin position="1"/>
        <end position="89"/>
    </location>
</feature>
<organism evidence="2 3">
    <name type="scientific">Cadophora malorum</name>
    <dbReference type="NCBI Taxonomy" id="108018"/>
    <lineage>
        <taxon>Eukaryota</taxon>
        <taxon>Fungi</taxon>
        <taxon>Dikarya</taxon>
        <taxon>Ascomycota</taxon>
        <taxon>Pezizomycotina</taxon>
        <taxon>Leotiomycetes</taxon>
        <taxon>Helotiales</taxon>
        <taxon>Ploettnerulaceae</taxon>
        <taxon>Cadophora</taxon>
    </lineage>
</organism>
<evidence type="ECO:0000313" key="2">
    <source>
        <dbReference type="EMBL" id="KAG4414685.1"/>
    </source>
</evidence>
<comment type="caution">
    <text evidence="2">The sequence shown here is derived from an EMBL/GenBank/DDBJ whole genome shotgun (WGS) entry which is preliminary data.</text>
</comment>
<protein>
    <submittedName>
        <fullName evidence="2">Uncharacterized protein</fullName>
    </submittedName>
</protein>
<dbReference type="EMBL" id="JAFJYH010000253">
    <property type="protein sequence ID" value="KAG4414685.1"/>
    <property type="molecule type" value="Genomic_DNA"/>
</dbReference>
<sequence length="89" mass="10307">MAPSSTLFDIYDGPDSDLEKRTKRSNLSTRMKTKAHGKTDPSRIREENPEHKARPRKPKQSKSKNKVKGREFAKPRRSARLEAKRQKTC</sequence>
<evidence type="ECO:0000313" key="3">
    <source>
        <dbReference type="Proteomes" id="UP000664132"/>
    </source>
</evidence>
<feature type="compositionally biased region" description="Basic residues" evidence="1">
    <location>
        <begin position="53"/>
        <end position="67"/>
    </location>
</feature>
<evidence type="ECO:0000256" key="1">
    <source>
        <dbReference type="SAM" id="MobiDB-lite"/>
    </source>
</evidence>
<dbReference type="AlphaFoldDB" id="A0A8H7W2F9"/>
<dbReference type="Proteomes" id="UP000664132">
    <property type="component" value="Unassembled WGS sequence"/>
</dbReference>
<name>A0A8H7W2F9_9HELO</name>
<gene>
    <name evidence="2" type="ORF">IFR04_012167</name>
</gene>
<feature type="compositionally biased region" description="Basic and acidic residues" evidence="1">
    <location>
        <begin position="68"/>
        <end position="89"/>
    </location>
</feature>
<reference evidence="2" key="1">
    <citation type="submission" date="2021-02" db="EMBL/GenBank/DDBJ databases">
        <title>Genome sequence Cadophora malorum strain M34.</title>
        <authorList>
            <person name="Stefanovic E."/>
            <person name="Vu D."/>
            <person name="Scully C."/>
            <person name="Dijksterhuis J."/>
            <person name="Roader J."/>
            <person name="Houbraken J."/>
        </authorList>
    </citation>
    <scope>NUCLEOTIDE SEQUENCE</scope>
    <source>
        <strain evidence="2">M34</strain>
    </source>
</reference>
<proteinExistence type="predicted"/>